<dbReference type="EMBL" id="NBYO01000002">
    <property type="protein sequence ID" value="OXT00858.1"/>
    <property type="molecule type" value="Genomic_DNA"/>
</dbReference>
<protein>
    <recommendedName>
        <fullName evidence="4">Pole-organizing protein PopZ</fullName>
    </recommendedName>
</protein>
<sequence>MDETPPVEPLADVDAVGETAPPEAEEPALQAPRSEAPATAASHSMPSEDRFRAVAEKLERRPLGAQPPAASLVSTEDDAADPVSSSNASGLAPIVSREAGKAVADSFGQLKDAFFASRQRDFDQMAEEMLRPMLQDWLDNNLPTLVERLVKEEIERIAQGG</sequence>
<name>A0A231UY33_9HYPH</name>
<feature type="region of interest" description="Disordered" evidence="1">
    <location>
        <begin position="1"/>
        <end position="93"/>
    </location>
</feature>
<dbReference type="AlphaFoldDB" id="A0A231UY33"/>
<feature type="compositionally biased region" description="Basic and acidic residues" evidence="1">
    <location>
        <begin position="46"/>
        <end position="62"/>
    </location>
</feature>
<reference evidence="3" key="1">
    <citation type="journal article" date="2017" name="Int. J. Syst. Evol. Microbiol.">
        <title>Notoacmeibacter marinus gen. nov., sp. nov., isolated from the gut of a limpet and proposal of Notoacmeibacteraceae fam. nov. in the order Rhizobiales of the class Alphaproteobacteria.</title>
        <authorList>
            <person name="Huang Z."/>
            <person name="Guo F."/>
            <person name="Lai Q."/>
        </authorList>
    </citation>
    <scope>NUCLEOTIDE SEQUENCE [LARGE SCALE GENOMIC DNA]</scope>
    <source>
        <strain evidence="3">XMTR2A4</strain>
    </source>
</reference>
<feature type="compositionally biased region" description="Low complexity" evidence="1">
    <location>
        <begin position="18"/>
        <end position="32"/>
    </location>
</feature>
<evidence type="ECO:0000256" key="1">
    <source>
        <dbReference type="SAM" id="MobiDB-lite"/>
    </source>
</evidence>
<keyword evidence="3" id="KW-1185">Reference proteome</keyword>
<comment type="caution">
    <text evidence="2">The sequence shown here is derived from an EMBL/GenBank/DDBJ whole genome shotgun (WGS) entry which is preliminary data.</text>
</comment>
<evidence type="ECO:0000313" key="2">
    <source>
        <dbReference type="EMBL" id="OXT00858.1"/>
    </source>
</evidence>
<organism evidence="2 3">
    <name type="scientific">Notoacmeibacter marinus</name>
    <dbReference type="NCBI Taxonomy" id="1876515"/>
    <lineage>
        <taxon>Bacteria</taxon>
        <taxon>Pseudomonadati</taxon>
        <taxon>Pseudomonadota</taxon>
        <taxon>Alphaproteobacteria</taxon>
        <taxon>Hyphomicrobiales</taxon>
        <taxon>Notoacmeibacteraceae</taxon>
        <taxon>Notoacmeibacter</taxon>
    </lineage>
</organism>
<accession>A0A231UY33</accession>
<dbReference type="InterPro" id="IPR019632">
    <property type="entry name" value="DUF2497"/>
</dbReference>
<proteinExistence type="predicted"/>
<dbReference type="Proteomes" id="UP000215405">
    <property type="component" value="Unassembled WGS sequence"/>
</dbReference>
<gene>
    <name evidence="2" type="ORF">B7H23_08655</name>
</gene>
<evidence type="ECO:0000313" key="3">
    <source>
        <dbReference type="Proteomes" id="UP000215405"/>
    </source>
</evidence>
<evidence type="ECO:0008006" key="4">
    <source>
        <dbReference type="Google" id="ProtNLM"/>
    </source>
</evidence>
<dbReference type="Pfam" id="PF10691">
    <property type="entry name" value="DUF2497"/>
    <property type="match status" value="1"/>
</dbReference>